<protein>
    <submittedName>
        <fullName evidence="1">Uncharacterized protein</fullName>
    </submittedName>
</protein>
<dbReference type="EMBL" id="CP126980">
    <property type="protein sequence ID" value="WIM97856.1"/>
    <property type="molecule type" value="Genomic_DNA"/>
</dbReference>
<name>A0ABY8WJ11_9ACTN</name>
<evidence type="ECO:0000313" key="1">
    <source>
        <dbReference type="EMBL" id="WIM97856.1"/>
    </source>
</evidence>
<organism evidence="1 2">
    <name type="scientific">Actinoplanes oblitus</name>
    <dbReference type="NCBI Taxonomy" id="3040509"/>
    <lineage>
        <taxon>Bacteria</taxon>
        <taxon>Bacillati</taxon>
        <taxon>Actinomycetota</taxon>
        <taxon>Actinomycetes</taxon>
        <taxon>Micromonosporales</taxon>
        <taxon>Micromonosporaceae</taxon>
        <taxon>Actinoplanes</taxon>
    </lineage>
</organism>
<sequence>MTSEIDRESLLWRNRRLQAEQEGWPPERLEEIADLERRFPDWYVSWREGQDGRPGWEQPAGYYIRRRARRDFEPAAYAATAADVPAAIQDFEDQLERARWEGRRLWIAR</sequence>
<proteinExistence type="predicted"/>
<accession>A0ABY8WJ11</accession>
<evidence type="ECO:0000313" key="2">
    <source>
        <dbReference type="Proteomes" id="UP001240150"/>
    </source>
</evidence>
<gene>
    <name evidence="1" type="ORF">ACTOB_001412</name>
</gene>
<reference evidence="1 2" key="1">
    <citation type="submission" date="2023-06" db="EMBL/GenBank/DDBJ databases">
        <authorList>
            <person name="Yushchuk O."/>
            <person name="Binda E."/>
            <person name="Ruckert-Reed C."/>
            <person name="Fedorenko V."/>
            <person name="Kalinowski J."/>
            <person name="Marinelli F."/>
        </authorList>
    </citation>
    <scope>NUCLEOTIDE SEQUENCE [LARGE SCALE GENOMIC DNA]</scope>
    <source>
        <strain evidence="1 2">NRRL 3884</strain>
    </source>
</reference>
<dbReference type="RefSeq" id="WP_284919250.1">
    <property type="nucleotide sequence ID" value="NZ_CP126980.1"/>
</dbReference>
<dbReference type="Proteomes" id="UP001240150">
    <property type="component" value="Chromosome"/>
</dbReference>
<keyword evidence="2" id="KW-1185">Reference proteome</keyword>